<reference evidence="3" key="1">
    <citation type="submission" date="2017-02" db="UniProtKB">
        <authorList>
            <consortium name="WormBaseParasite"/>
        </authorList>
    </citation>
    <scope>IDENTIFICATION</scope>
</reference>
<gene>
    <name evidence="1" type="ORF">ASIM_LOCUS19173</name>
</gene>
<dbReference type="OrthoDB" id="5796844at2759"/>
<evidence type="ECO:0000313" key="3">
    <source>
        <dbReference type="WBParaSite" id="ASIM_0001978501-mRNA-1"/>
    </source>
</evidence>
<dbReference type="AlphaFoldDB" id="A0A0M3KFM4"/>
<dbReference type="WBParaSite" id="ASIM_0001978501-mRNA-1">
    <property type="protein sequence ID" value="ASIM_0001978501-mRNA-1"/>
    <property type="gene ID" value="ASIM_0001978501"/>
</dbReference>
<accession>A0A0M3KFM4</accession>
<proteinExistence type="predicted"/>
<organism evidence="3">
    <name type="scientific">Anisakis simplex</name>
    <name type="common">Herring worm</name>
    <dbReference type="NCBI Taxonomy" id="6269"/>
    <lineage>
        <taxon>Eukaryota</taxon>
        <taxon>Metazoa</taxon>
        <taxon>Ecdysozoa</taxon>
        <taxon>Nematoda</taxon>
        <taxon>Chromadorea</taxon>
        <taxon>Rhabditida</taxon>
        <taxon>Spirurina</taxon>
        <taxon>Ascaridomorpha</taxon>
        <taxon>Ascaridoidea</taxon>
        <taxon>Anisakidae</taxon>
        <taxon>Anisakis</taxon>
        <taxon>Anisakis simplex complex</taxon>
    </lineage>
</organism>
<dbReference type="EMBL" id="UYRR01036764">
    <property type="protein sequence ID" value="VDK67936.1"/>
    <property type="molecule type" value="Genomic_DNA"/>
</dbReference>
<protein>
    <submittedName>
        <fullName evidence="3">FAT domain-containing protein</fullName>
    </submittedName>
</protein>
<evidence type="ECO:0000313" key="1">
    <source>
        <dbReference type="EMBL" id="VDK67936.1"/>
    </source>
</evidence>
<reference evidence="1 2" key="2">
    <citation type="submission" date="2018-11" db="EMBL/GenBank/DDBJ databases">
        <authorList>
            <consortium name="Pathogen Informatics"/>
        </authorList>
    </citation>
    <scope>NUCLEOTIDE SEQUENCE [LARGE SCALE GENOMIC DNA]</scope>
</reference>
<name>A0A0M3KFM4_ANISI</name>
<keyword evidence="2" id="KW-1185">Reference proteome</keyword>
<dbReference type="Proteomes" id="UP000267096">
    <property type="component" value="Unassembled WGS sequence"/>
</dbReference>
<evidence type="ECO:0000313" key="2">
    <source>
        <dbReference type="Proteomes" id="UP000267096"/>
    </source>
</evidence>
<sequence>MVTKMNAKYHLERCLREEHDYSVGKAHCRLATLYKDYDPHLRDGGGNFDRNIPKLIIYFSELFQITELQFQVKWRRSHEAIPVLERLVKSHSTSDQAWSVIHQMFMTAASQSTSVERDVFMELSTDILEAILSGLSKRFDSNDALKTRLLLFAVQTSAEEKHTKIMVRAITYFTDKVNSDKDTIAHGIGKYHIYIGDFFIFSSNFLKNSIYLSNSL</sequence>